<feature type="signal peptide" evidence="1">
    <location>
        <begin position="1"/>
        <end position="22"/>
    </location>
</feature>
<accession>A0A449BBF2</accession>
<dbReference type="KEGG" id="mcob:NCTC10184_00617"/>
<protein>
    <submittedName>
        <fullName evidence="3">Lipoprotein associated domain</fullName>
    </submittedName>
</protein>
<feature type="chain" id="PRO_5019321399" evidence="1">
    <location>
        <begin position="23"/>
        <end position="564"/>
    </location>
</feature>
<proteinExistence type="predicted"/>
<feature type="domain" description="Lipoprotein-associated type-17" evidence="2">
    <location>
        <begin position="155"/>
        <end position="227"/>
    </location>
</feature>
<keyword evidence="4" id="KW-1185">Reference proteome</keyword>
<feature type="domain" description="Lipoprotein-associated type-17" evidence="2">
    <location>
        <begin position="368"/>
        <end position="450"/>
    </location>
</feature>
<organism evidence="3 4">
    <name type="scientific">Mycoplasmopsis columbinasalis</name>
    <dbReference type="NCBI Taxonomy" id="114880"/>
    <lineage>
        <taxon>Bacteria</taxon>
        <taxon>Bacillati</taxon>
        <taxon>Mycoplasmatota</taxon>
        <taxon>Mycoplasmoidales</taxon>
        <taxon>Metamycoplasmataceae</taxon>
        <taxon>Mycoplasmopsis</taxon>
    </lineage>
</organism>
<dbReference type="InterPro" id="IPR007326">
    <property type="entry name" value="Lipoprotein-assoc_dom"/>
</dbReference>
<dbReference type="RefSeq" id="WP_129623196.1">
    <property type="nucleotide sequence ID" value="NZ_LR215043.1"/>
</dbReference>
<reference evidence="3 4" key="1">
    <citation type="submission" date="2019-01" db="EMBL/GenBank/DDBJ databases">
        <authorList>
            <consortium name="Pathogen Informatics"/>
        </authorList>
    </citation>
    <scope>NUCLEOTIDE SEQUENCE [LARGE SCALE GENOMIC DNA]</scope>
    <source>
        <strain evidence="3 4">NCTC10184</strain>
    </source>
</reference>
<evidence type="ECO:0000313" key="4">
    <source>
        <dbReference type="Proteomes" id="UP000290876"/>
    </source>
</evidence>
<gene>
    <name evidence="3" type="ORF">NCTC10184_00617</name>
</gene>
<feature type="domain" description="Lipoprotein-associated type-17" evidence="2">
    <location>
        <begin position="481"/>
        <end position="562"/>
    </location>
</feature>
<evidence type="ECO:0000256" key="1">
    <source>
        <dbReference type="SAM" id="SignalP"/>
    </source>
</evidence>
<keyword evidence="3" id="KW-0449">Lipoprotein</keyword>
<dbReference type="AlphaFoldDB" id="A0A449BBF2"/>
<evidence type="ECO:0000259" key="2">
    <source>
        <dbReference type="Pfam" id="PF04200"/>
    </source>
</evidence>
<dbReference type="Proteomes" id="UP000290876">
    <property type="component" value="Chromosome"/>
</dbReference>
<evidence type="ECO:0000313" key="3">
    <source>
        <dbReference type="EMBL" id="VEU78372.1"/>
    </source>
</evidence>
<sequence>MKPGKVFLTTALGAILVGTTCAVPAVLLTKKNEQRVEQATFVEEIKTTPLTLAYAQEAQKATTKVSALNVADFSLNVQTEGQTTPIPFVLKNPAVTTTYKIISSNTDMIQGIAVVQVTFTKNTSTTVRTFTMSGFLKEATQDETVAKLISDELLSIGSAKLIAQKNTADYLPSEIKPADIQLLNLKGSPYQQKDQFVYDLNLIPDDQKGTLKVEVSIALKNTNDTSKRVLPTPITNLMTLETHNKIATLNSLLDTFASVTWTKSGATAPTQSVFLPSEIATQAQTEEFTFYRDSTHTEATKITLPDGVKVIITTKTPFDRDGNLELTLTLKENELSSKSKTIVLKNCLNLPQSYLKKDLERIAAVIYTKNKQLLPSELNLTFADLTLNAGEFVPFSQYTYTLINVKKDDRGATPSEQSTQTGTYSFQIQAQDANGETFSSQVYTLDGFYTTSYVQTQREELDNLLAKAYYADHLHFDGETTTPENKSELFPSAVIAQANFDQGVVLYARSGETLDFGTGKVIKVLRKTANDMSGKIELELALYDSATNITSTARQFTITGYKHN</sequence>
<keyword evidence="1" id="KW-0732">Signal</keyword>
<name>A0A449BBF2_9BACT</name>
<dbReference type="Pfam" id="PF04200">
    <property type="entry name" value="Lipoprotein_17"/>
    <property type="match status" value="5"/>
</dbReference>
<feature type="domain" description="Lipoprotein-associated type-17" evidence="2">
    <location>
        <begin position="58"/>
        <end position="137"/>
    </location>
</feature>
<dbReference type="EMBL" id="LR215043">
    <property type="protein sequence ID" value="VEU78372.1"/>
    <property type="molecule type" value="Genomic_DNA"/>
</dbReference>
<feature type="domain" description="Lipoprotein-associated type-17" evidence="2">
    <location>
        <begin position="269"/>
        <end position="345"/>
    </location>
</feature>